<dbReference type="STRING" id="983967.A0A1E4SUJ6"/>
<organism evidence="2 3">
    <name type="scientific">[Candida] arabinofermentans NRRL YB-2248</name>
    <dbReference type="NCBI Taxonomy" id="983967"/>
    <lineage>
        <taxon>Eukaryota</taxon>
        <taxon>Fungi</taxon>
        <taxon>Dikarya</taxon>
        <taxon>Ascomycota</taxon>
        <taxon>Saccharomycotina</taxon>
        <taxon>Pichiomycetes</taxon>
        <taxon>Pichiales</taxon>
        <taxon>Pichiaceae</taxon>
        <taxon>Ogataea</taxon>
        <taxon>Ogataea/Candida clade</taxon>
    </lineage>
</organism>
<dbReference type="SUPFAM" id="SSF53474">
    <property type="entry name" value="alpha/beta-Hydrolases"/>
    <property type="match status" value="1"/>
</dbReference>
<evidence type="ECO:0000313" key="2">
    <source>
        <dbReference type="EMBL" id="ODV83180.1"/>
    </source>
</evidence>
<dbReference type="PANTHER" id="PTHR12277:SF81">
    <property type="entry name" value="PROTEIN ABHD13"/>
    <property type="match status" value="1"/>
</dbReference>
<dbReference type="Proteomes" id="UP000094801">
    <property type="component" value="Unassembled WGS sequence"/>
</dbReference>
<dbReference type="InterPro" id="IPR000073">
    <property type="entry name" value="AB_hydrolase_1"/>
</dbReference>
<dbReference type="GO" id="GO:0008474">
    <property type="term" value="F:palmitoyl-(protein) hydrolase activity"/>
    <property type="evidence" value="ECO:0007669"/>
    <property type="project" value="TreeGrafter"/>
</dbReference>
<dbReference type="PANTHER" id="PTHR12277">
    <property type="entry name" value="ALPHA/BETA HYDROLASE DOMAIN-CONTAINING PROTEIN"/>
    <property type="match status" value="1"/>
</dbReference>
<dbReference type="AlphaFoldDB" id="A0A1E4SUJ6"/>
<dbReference type="Gene3D" id="3.40.50.1820">
    <property type="entry name" value="alpha/beta hydrolase"/>
    <property type="match status" value="1"/>
</dbReference>
<feature type="domain" description="AB hydrolase-1" evidence="1">
    <location>
        <begin position="97"/>
        <end position="197"/>
    </location>
</feature>
<evidence type="ECO:0000259" key="1">
    <source>
        <dbReference type="Pfam" id="PF00561"/>
    </source>
</evidence>
<sequence length="301" mass="33773">MLSNNFIPSYLITFAKTSFLALSATSAVAFLAVYKYQNNIVYPASLNGGHKHVSTPEEYGLPFTAPIITTKDGESLHSYLLLHDSSDPNYTNKTIIVLSPNAGNIGHFLPVVKYIYETLNYNVFIYSYRGYGHSTGKPTEEGLKLDADAAMQFVAEHSQLSSSSIILYGRSLGGAVSIYIAAHYSNMISGIVLENTFLNLRKVIPHIFPILSPFSFLCHEVWPSEEDILKIKEDIPMLFFSGLDDEIVPPDHMQTLYQLCKSTVKEFKSFEGAKHNDTIVQPMYWDYFVDFVKLKINPIGK</sequence>
<accession>A0A1E4SUJ6</accession>
<gene>
    <name evidence="2" type="ORF">CANARDRAFT_9900</name>
</gene>
<reference evidence="3" key="1">
    <citation type="submission" date="2016-04" db="EMBL/GenBank/DDBJ databases">
        <title>Comparative genomics of biotechnologically important yeasts.</title>
        <authorList>
            <consortium name="DOE Joint Genome Institute"/>
            <person name="Riley R."/>
            <person name="Haridas S."/>
            <person name="Wolfe K.H."/>
            <person name="Lopes M.R."/>
            <person name="Hittinger C.T."/>
            <person name="Goker M."/>
            <person name="Salamov A."/>
            <person name="Wisecaver J."/>
            <person name="Long T.M."/>
            <person name="Aerts A.L."/>
            <person name="Barry K."/>
            <person name="Choi C."/>
            <person name="Clum A."/>
            <person name="Coughlan A.Y."/>
            <person name="Deshpande S."/>
            <person name="Douglass A.P."/>
            <person name="Hanson S.J."/>
            <person name="Klenk H.-P."/>
            <person name="Labutti K."/>
            <person name="Lapidus A."/>
            <person name="Lindquist E."/>
            <person name="Lipzen A."/>
            <person name="Meier-Kolthoff J.P."/>
            <person name="Ohm R.A."/>
            <person name="Otillar R.P."/>
            <person name="Pangilinan J."/>
            <person name="Peng Y."/>
            <person name="Rokas A."/>
            <person name="Rosa C.A."/>
            <person name="Scheuner C."/>
            <person name="Sibirny A.A."/>
            <person name="Slot J.C."/>
            <person name="Stielow J.B."/>
            <person name="Sun H."/>
            <person name="Kurtzman C.P."/>
            <person name="Blackwell M."/>
            <person name="Grigoriev I.V."/>
            <person name="Jeffries T.W."/>
        </authorList>
    </citation>
    <scope>NUCLEOTIDE SEQUENCE [LARGE SCALE GENOMIC DNA]</scope>
    <source>
        <strain evidence="3">NRRL YB-2248</strain>
    </source>
</reference>
<name>A0A1E4SUJ6_9ASCO</name>
<protein>
    <recommendedName>
        <fullName evidence="1">AB hydrolase-1 domain-containing protein</fullName>
    </recommendedName>
</protein>
<evidence type="ECO:0000313" key="3">
    <source>
        <dbReference type="Proteomes" id="UP000094801"/>
    </source>
</evidence>
<dbReference type="OrthoDB" id="10249433at2759"/>
<keyword evidence="3" id="KW-1185">Reference proteome</keyword>
<dbReference type="Pfam" id="PF00561">
    <property type="entry name" value="Abhydrolase_1"/>
    <property type="match status" value="1"/>
</dbReference>
<dbReference type="GO" id="GO:0016020">
    <property type="term" value="C:membrane"/>
    <property type="evidence" value="ECO:0007669"/>
    <property type="project" value="TreeGrafter"/>
</dbReference>
<proteinExistence type="predicted"/>
<dbReference type="EMBL" id="KV453867">
    <property type="protein sequence ID" value="ODV83180.1"/>
    <property type="molecule type" value="Genomic_DNA"/>
</dbReference>
<dbReference type="InterPro" id="IPR029058">
    <property type="entry name" value="AB_hydrolase_fold"/>
</dbReference>